<dbReference type="EMBL" id="LHQQ01000101">
    <property type="protein sequence ID" value="KOS42630.1"/>
    <property type="molecule type" value="Genomic_DNA"/>
</dbReference>
<sequence length="82" mass="9493">MQDNLIRRNSQLSYENPETWLPKNLPVQSIFNTFSAYAVAHEKLMWDSRTIHYGSEPAETSSLIKCKAVFIITISTPYHFQS</sequence>
<name>A0A0M8P8L1_9EURO</name>
<dbReference type="Proteomes" id="UP000037696">
    <property type="component" value="Unassembled WGS sequence"/>
</dbReference>
<evidence type="ECO:0000313" key="1">
    <source>
        <dbReference type="EMBL" id="KOS42630.1"/>
    </source>
</evidence>
<reference evidence="1 2" key="1">
    <citation type="submission" date="2015-08" db="EMBL/GenBank/DDBJ databases">
        <title>Genome sequencing of Penicillium nordicum.</title>
        <authorList>
            <person name="Nguyen H.D."/>
            <person name="Seifert K.A."/>
        </authorList>
    </citation>
    <scope>NUCLEOTIDE SEQUENCE [LARGE SCALE GENOMIC DNA]</scope>
    <source>
        <strain evidence="1 2">DAOMC 185683</strain>
    </source>
</reference>
<keyword evidence="2" id="KW-1185">Reference proteome</keyword>
<proteinExistence type="predicted"/>
<dbReference type="AlphaFoldDB" id="A0A0M8P8L1"/>
<accession>A0A0M8P8L1</accession>
<comment type="caution">
    <text evidence="1">The sequence shown here is derived from an EMBL/GenBank/DDBJ whole genome shotgun (WGS) entry which is preliminary data.</text>
</comment>
<evidence type="ECO:0000313" key="2">
    <source>
        <dbReference type="Proteomes" id="UP000037696"/>
    </source>
</evidence>
<protein>
    <submittedName>
        <fullName evidence="1">Uncharacterized protein</fullName>
    </submittedName>
</protein>
<gene>
    <name evidence="1" type="ORF">ACN38_g6491</name>
</gene>
<organism evidence="1 2">
    <name type="scientific">Penicillium nordicum</name>
    <dbReference type="NCBI Taxonomy" id="229535"/>
    <lineage>
        <taxon>Eukaryota</taxon>
        <taxon>Fungi</taxon>
        <taxon>Dikarya</taxon>
        <taxon>Ascomycota</taxon>
        <taxon>Pezizomycotina</taxon>
        <taxon>Eurotiomycetes</taxon>
        <taxon>Eurotiomycetidae</taxon>
        <taxon>Eurotiales</taxon>
        <taxon>Aspergillaceae</taxon>
        <taxon>Penicillium</taxon>
    </lineage>
</organism>